<dbReference type="PANTHER" id="PTHR30287:SF1">
    <property type="entry name" value="INNER MEMBRANE PROTEIN"/>
    <property type="match status" value="1"/>
</dbReference>
<organism evidence="9 10">
    <name type="scientific">Candidatus Anaerostipes excrementavium</name>
    <dbReference type="NCBI Taxonomy" id="2838463"/>
    <lineage>
        <taxon>Bacteria</taxon>
        <taxon>Bacillati</taxon>
        <taxon>Bacillota</taxon>
        <taxon>Clostridia</taxon>
        <taxon>Lachnospirales</taxon>
        <taxon>Lachnospiraceae</taxon>
        <taxon>Anaerostipes</taxon>
    </lineage>
</organism>
<feature type="transmembrane region" description="Helical" evidence="7">
    <location>
        <begin position="1049"/>
        <end position="1070"/>
    </location>
</feature>
<dbReference type="Gene3D" id="1.10.287.1490">
    <property type="match status" value="1"/>
</dbReference>
<evidence type="ECO:0000256" key="4">
    <source>
        <dbReference type="ARBA" id="ARBA00022989"/>
    </source>
</evidence>
<feature type="compositionally biased region" description="Polar residues" evidence="6">
    <location>
        <begin position="450"/>
        <end position="475"/>
    </location>
</feature>
<comment type="subcellular location">
    <subcellularLocation>
        <location evidence="1">Cell membrane</location>
        <topology evidence="1">Multi-pass membrane protein</topology>
    </subcellularLocation>
</comment>
<accession>A0A9D1WW56</accession>
<evidence type="ECO:0000256" key="1">
    <source>
        <dbReference type="ARBA" id="ARBA00004651"/>
    </source>
</evidence>
<evidence type="ECO:0000256" key="3">
    <source>
        <dbReference type="ARBA" id="ARBA00022692"/>
    </source>
</evidence>
<feature type="compositionally biased region" description="Basic and acidic residues" evidence="6">
    <location>
        <begin position="370"/>
        <end position="391"/>
    </location>
</feature>
<feature type="transmembrane region" description="Helical" evidence="7">
    <location>
        <begin position="21"/>
        <end position="38"/>
    </location>
</feature>
<dbReference type="AlphaFoldDB" id="A0A9D1WW56"/>
<dbReference type="PANTHER" id="PTHR30287">
    <property type="entry name" value="MEMBRANE COMPONENT OF PREDICTED ABC SUPERFAMILY METABOLITE UPTAKE TRANSPORTER"/>
    <property type="match status" value="1"/>
</dbReference>
<dbReference type="InterPro" id="IPR038766">
    <property type="entry name" value="Membrane_comp_ABC_pdt"/>
</dbReference>
<feature type="transmembrane region" description="Helical" evidence="7">
    <location>
        <begin position="995"/>
        <end position="1015"/>
    </location>
</feature>
<keyword evidence="2" id="KW-1003">Cell membrane</keyword>
<reference evidence="9" key="2">
    <citation type="submission" date="2021-04" db="EMBL/GenBank/DDBJ databases">
        <authorList>
            <person name="Gilroy R."/>
        </authorList>
    </citation>
    <scope>NUCLEOTIDE SEQUENCE</scope>
    <source>
        <strain evidence="9">CHK191-13928</strain>
    </source>
</reference>
<feature type="transmembrane region" description="Helical" evidence="7">
    <location>
        <begin position="638"/>
        <end position="659"/>
    </location>
</feature>
<feature type="transmembrane region" description="Helical" evidence="7">
    <location>
        <begin position="1090"/>
        <end position="1110"/>
    </location>
</feature>
<feature type="region of interest" description="Disordered" evidence="6">
    <location>
        <begin position="293"/>
        <end position="316"/>
    </location>
</feature>
<feature type="domain" description="ABC3 transporter permease C-terminal" evidence="8">
    <location>
        <begin position="596"/>
        <end position="710"/>
    </location>
</feature>
<name>A0A9D1WW56_9FIRM</name>
<evidence type="ECO:0000256" key="7">
    <source>
        <dbReference type="SAM" id="Phobius"/>
    </source>
</evidence>
<evidence type="ECO:0000256" key="5">
    <source>
        <dbReference type="ARBA" id="ARBA00023136"/>
    </source>
</evidence>
<feature type="transmembrane region" description="Helical" evidence="7">
    <location>
        <begin position="596"/>
        <end position="617"/>
    </location>
</feature>
<keyword evidence="5 7" id="KW-0472">Membrane</keyword>
<keyword evidence="4 7" id="KW-1133">Transmembrane helix</keyword>
<dbReference type="Pfam" id="PF02687">
    <property type="entry name" value="FtsX"/>
    <property type="match status" value="2"/>
</dbReference>
<feature type="transmembrane region" description="Helical" evidence="7">
    <location>
        <begin position="690"/>
        <end position="711"/>
    </location>
</feature>
<feature type="compositionally biased region" description="Basic and acidic residues" evidence="6">
    <location>
        <begin position="478"/>
        <end position="491"/>
    </location>
</feature>
<sequence>MKKKALYKDIARTIRRTLPRFLSIFFIVALGVAFYAGIRVTEEDMKITADHQFDESDFMDIQVLGTLGLTEHDLDAIQDLSGVIQAEGAYSVDTICQKKGENDEYVTKVMSAADQMNQIEVTKGKMPKKSSECLADEVFAQEHDLEIGDTLFLSSGAEDDLSESLKKDKFKITGFGKSPAYLSMERGSSTIGSGSVDGFLIVSKEAFSMEVFTEIYIKAAGAEDELAYTDSYNDTVKKTEKELEKIQDQRNAVRLQEIKDEANEEIEKQEKEFQQEKQKALDELEKAKDQLEDADAQIKKSEKKLEESRQEIKDGEQEIKKGWAQYNNGIEQIQAAKKKIQSGKTSLEEQEETLDASEKQLEDQEDELDTAEKKIQEEEGKLKQAEQKIDAQEESLNQLEEQIKAYEQSPDVSAEQLNKMKEQLSQGRTAVEKARGEISSGKSKIEASKKQLTGGRSQISAAKQKLQSGRSAINSSKKHLESSEAEIKKQEGSLTEAKQTLEQSEKEIAEGKAQLANGEKQLKEAKKEYQDGLKEYETSREKAMKELDDGEKKIQEAKEDVEAKESGEWYILNRRQTQSYVEYGEEAKRIGAIGKVFPAIFFLVAALVSLTAMTRMVEEHRTQIGTMKALGYSGKDIASKYLIYGLLATVTGSVLGAVVGEKALPKIIIEAYKMMYAGLGEVRTPLEAHYTLMAAGIAIGVVVLATLSVCYKELREKPAQLMRPAAPKEGKRILLERIGFIWRHLSFIWKATMRNMFRYKKRFFMMIFGIGGCMSLLLVGFGIKDSISAISDNQYHRIIRYDISVGIKDSADQQEEGDLMNWLSGQDGVTNTLKVDESTVDLEANGESRSATLIVPMNDKNFDDFISLQSRTSGEKMELGEEGVILAEKTASLLDVEKGDFIEIKEGEEKGIKVQVAGITENYMMNKAYMSPELYRKFYGETPEATNIYCKSDESSAKWENTFGKDVLEQDGAGSVSFISDDAQSMEDMVGNLNIVVFVLIISAGLLAFVVLYNLNNINISERRAELATIKVLGFYDLEVGEYVYRENIILTILGIIAGCVMGIFLHRYVILTAEVDLIMFGRNIYKISYLYSILLTTGFAVIINFLMYFQLKKINMVESLKSTE</sequence>
<dbReference type="GO" id="GO:0005886">
    <property type="term" value="C:plasma membrane"/>
    <property type="evidence" value="ECO:0007669"/>
    <property type="project" value="UniProtKB-SubCell"/>
</dbReference>
<protein>
    <submittedName>
        <fullName evidence="9">FtsX-like permease family protein</fullName>
    </submittedName>
</protein>
<evidence type="ECO:0000313" key="9">
    <source>
        <dbReference type="EMBL" id="HIX68269.1"/>
    </source>
</evidence>
<evidence type="ECO:0000256" key="6">
    <source>
        <dbReference type="SAM" id="MobiDB-lite"/>
    </source>
</evidence>
<comment type="caution">
    <text evidence="9">The sequence shown here is derived from an EMBL/GenBank/DDBJ whole genome shotgun (WGS) entry which is preliminary data.</text>
</comment>
<dbReference type="SUPFAM" id="SSF57997">
    <property type="entry name" value="Tropomyosin"/>
    <property type="match status" value="1"/>
</dbReference>
<keyword evidence="3 7" id="KW-0812">Transmembrane</keyword>
<evidence type="ECO:0000313" key="10">
    <source>
        <dbReference type="Proteomes" id="UP000886721"/>
    </source>
</evidence>
<dbReference type="Proteomes" id="UP000886721">
    <property type="component" value="Unassembled WGS sequence"/>
</dbReference>
<evidence type="ECO:0000256" key="2">
    <source>
        <dbReference type="ARBA" id="ARBA00022475"/>
    </source>
</evidence>
<feature type="transmembrane region" description="Helical" evidence="7">
    <location>
        <begin position="763"/>
        <end position="783"/>
    </location>
</feature>
<feature type="region of interest" description="Disordered" evidence="6">
    <location>
        <begin position="336"/>
        <end position="507"/>
    </location>
</feature>
<evidence type="ECO:0000259" key="8">
    <source>
        <dbReference type="Pfam" id="PF02687"/>
    </source>
</evidence>
<feature type="domain" description="ABC3 transporter permease C-terminal" evidence="8">
    <location>
        <begin position="999"/>
        <end position="1116"/>
    </location>
</feature>
<dbReference type="InterPro" id="IPR003838">
    <property type="entry name" value="ABC3_permease_C"/>
</dbReference>
<dbReference type="EMBL" id="DXEM01000031">
    <property type="protein sequence ID" value="HIX68269.1"/>
    <property type="molecule type" value="Genomic_DNA"/>
</dbReference>
<feature type="compositionally biased region" description="Polar residues" evidence="6">
    <location>
        <begin position="492"/>
        <end position="502"/>
    </location>
</feature>
<reference evidence="9" key="1">
    <citation type="journal article" date="2021" name="PeerJ">
        <title>Extensive microbial diversity within the chicken gut microbiome revealed by metagenomics and culture.</title>
        <authorList>
            <person name="Gilroy R."/>
            <person name="Ravi A."/>
            <person name="Getino M."/>
            <person name="Pursley I."/>
            <person name="Horton D.L."/>
            <person name="Alikhan N.F."/>
            <person name="Baker D."/>
            <person name="Gharbi K."/>
            <person name="Hall N."/>
            <person name="Watson M."/>
            <person name="Adriaenssens E.M."/>
            <person name="Foster-Nyarko E."/>
            <person name="Jarju S."/>
            <person name="Secka A."/>
            <person name="Antonio M."/>
            <person name="Oren A."/>
            <person name="Chaudhuri R.R."/>
            <person name="La Ragione R."/>
            <person name="Hildebrand F."/>
            <person name="Pallen M.J."/>
        </authorList>
    </citation>
    <scope>NUCLEOTIDE SEQUENCE</scope>
    <source>
        <strain evidence="9">CHK191-13928</strain>
    </source>
</reference>
<gene>
    <name evidence="9" type="ORF">H9735_09175</name>
</gene>
<proteinExistence type="predicted"/>